<organism evidence="2 3">
    <name type="scientific">Paraglomus brasilianum</name>
    <dbReference type="NCBI Taxonomy" id="144538"/>
    <lineage>
        <taxon>Eukaryota</taxon>
        <taxon>Fungi</taxon>
        <taxon>Fungi incertae sedis</taxon>
        <taxon>Mucoromycota</taxon>
        <taxon>Glomeromycotina</taxon>
        <taxon>Glomeromycetes</taxon>
        <taxon>Paraglomerales</taxon>
        <taxon>Paraglomeraceae</taxon>
        <taxon>Paraglomus</taxon>
    </lineage>
</organism>
<feature type="coiled-coil region" evidence="1">
    <location>
        <begin position="2"/>
        <end position="29"/>
    </location>
</feature>
<keyword evidence="1" id="KW-0175">Coiled coil</keyword>
<name>A0A9N9DK67_9GLOM</name>
<keyword evidence="3" id="KW-1185">Reference proteome</keyword>
<gene>
    <name evidence="2" type="ORF">PBRASI_LOCUS9923</name>
</gene>
<evidence type="ECO:0000313" key="3">
    <source>
        <dbReference type="Proteomes" id="UP000789739"/>
    </source>
</evidence>
<proteinExistence type="predicted"/>
<sequence length="102" mass="11854">MRNRHNNNANTSQNELNSLTQEVKELVKKRDFDEFAMTQIRATTQISSKLRRIKEDMEEMDSRQKAFLDSIKEILITSNNLSPSSFLSSSPPKILYTVFTKK</sequence>
<comment type="caution">
    <text evidence="2">The sequence shown here is derived from an EMBL/GenBank/DDBJ whole genome shotgun (WGS) entry which is preliminary data.</text>
</comment>
<dbReference type="AlphaFoldDB" id="A0A9N9DK67"/>
<accession>A0A9N9DK67</accession>
<evidence type="ECO:0000313" key="2">
    <source>
        <dbReference type="EMBL" id="CAG8643882.1"/>
    </source>
</evidence>
<reference evidence="2" key="1">
    <citation type="submission" date="2021-06" db="EMBL/GenBank/DDBJ databases">
        <authorList>
            <person name="Kallberg Y."/>
            <person name="Tangrot J."/>
            <person name="Rosling A."/>
        </authorList>
    </citation>
    <scope>NUCLEOTIDE SEQUENCE</scope>
    <source>
        <strain evidence="2">BR232B</strain>
    </source>
</reference>
<dbReference type="Proteomes" id="UP000789739">
    <property type="component" value="Unassembled WGS sequence"/>
</dbReference>
<dbReference type="EMBL" id="CAJVPI010002466">
    <property type="protein sequence ID" value="CAG8643882.1"/>
    <property type="molecule type" value="Genomic_DNA"/>
</dbReference>
<protein>
    <submittedName>
        <fullName evidence="2">7711_t:CDS:1</fullName>
    </submittedName>
</protein>
<evidence type="ECO:0000256" key="1">
    <source>
        <dbReference type="SAM" id="Coils"/>
    </source>
</evidence>